<name>A0A0A8Y4W0_ARUDO</name>
<evidence type="ECO:0000256" key="1">
    <source>
        <dbReference type="SAM" id="MobiDB-lite"/>
    </source>
</evidence>
<accession>A0A0A8Y4W0</accession>
<protein>
    <submittedName>
        <fullName evidence="2">Uncharacterized protein</fullName>
    </submittedName>
</protein>
<reference evidence="2" key="2">
    <citation type="journal article" date="2015" name="Data Brief">
        <title>Shoot transcriptome of the giant reed, Arundo donax.</title>
        <authorList>
            <person name="Barrero R.A."/>
            <person name="Guerrero F.D."/>
            <person name="Moolhuijzen P."/>
            <person name="Goolsby J.A."/>
            <person name="Tidwell J."/>
            <person name="Bellgard S.E."/>
            <person name="Bellgard M.I."/>
        </authorList>
    </citation>
    <scope>NUCLEOTIDE SEQUENCE</scope>
    <source>
        <tissue evidence="2">Shoot tissue taken approximately 20 cm above the soil surface</tissue>
    </source>
</reference>
<evidence type="ECO:0000313" key="2">
    <source>
        <dbReference type="EMBL" id="JAD20994.1"/>
    </source>
</evidence>
<feature type="region of interest" description="Disordered" evidence="1">
    <location>
        <begin position="1"/>
        <end position="25"/>
    </location>
</feature>
<proteinExistence type="predicted"/>
<dbReference type="AlphaFoldDB" id="A0A0A8Y4W0"/>
<reference evidence="2" key="1">
    <citation type="submission" date="2014-09" db="EMBL/GenBank/DDBJ databases">
        <authorList>
            <person name="Magalhaes I.L.F."/>
            <person name="Oliveira U."/>
            <person name="Santos F.R."/>
            <person name="Vidigal T.H.D.A."/>
            <person name="Brescovit A.D."/>
            <person name="Santos A.J."/>
        </authorList>
    </citation>
    <scope>NUCLEOTIDE SEQUENCE</scope>
    <source>
        <tissue evidence="2">Shoot tissue taken approximately 20 cm above the soil surface</tissue>
    </source>
</reference>
<dbReference type="EMBL" id="GBRH01276901">
    <property type="protein sequence ID" value="JAD20994.1"/>
    <property type="molecule type" value="Transcribed_RNA"/>
</dbReference>
<organism evidence="2">
    <name type="scientific">Arundo donax</name>
    <name type="common">Giant reed</name>
    <name type="synonym">Donax arundinaceus</name>
    <dbReference type="NCBI Taxonomy" id="35708"/>
    <lineage>
        <taxon>Eukaryota</taxon>
        <taxon>Viridiplantae</taxon>
        <taxon>Streptophyta</taxon>
        <taxon>Embryophyta</taxon>
        <taxon>Tracheophyta</taxon>
        <taxon>Spermatophyta</taxon>
        <taxon>Magnoliopsida</taxon>
        <taxon>Liliopsida</taxon>
        <taxon>Poales</taxon>
        <taxon>Poaceae</taxon>
        <taxon>PACMAD clade</taxon>
        <taxon>Arundinoideae</taxon>
        <taxon>Arundineae</taxon>
        <taxon>Arundo</taxon>
    </lineage>
</organism>
<sequence>MVGVQTERVLLHRNKTYGGKEQRTLKQNKEALREYSKWKQKQKK</sequence>